<dbReference type="Pfam" id="PF00441">
    <property type="entry name" value="Acyl-CoA_dh_1"/>
    <property type="match status" value="1"/>
</dbReference>
<feature type="domain" description="Acyl-CoA oxidase/dehydrogenase middle" evidence="8">
    <location>
        <begin position="124"/>
        <end position="222"/>
    </location>
</feature>
<comment type="caution">
    <text evidence="10">The sequence shown here is derived from an EMBL/GenBank/DDBJ whole genome shotgun (WGS) entry which is preliminary data.</text>
</comment>
<dbReference type="InterPro" id="IPR036250">
    <property type="entry name" value="AcylCo_DH-like_C"/>
</dbReference>
<protein>
    <submittedName>
        <fullName evidence="10">Acyl-CoA dehydrogenase</fullName>
    </submittedName>
</protein>
<feature type="domain" description="Acyl-CoA dehydrogenase/oxidase C-terminal" evidence="7">
    <location>
        <begin position="236"/>
        <end position="382"/>
    </location>
</feature>
<dbReference type="RefSeq" id="WP_118912262.1">
    <property type="nucleotide sequence ID" value="NZ_CBCRVH010000001.1"/>
</dbReference>
<dbReference type="PANTHER" id="PTHR43884:SF12">
    <property type="entry name" value="ISOVALERYL-COA DEHYDROGENASE, MITOCHONDRIAL-RELATED"/>
    <property type="match status" value="1"/>
</dbReference>
<dbReference type="InterPro" id="IPR006091">
    <property type="entry name" value="Acyl-CoA_Oxase/DH_mid-dom"/>
</dbReference>
<dbReference type="InterPro" id="IPR046373">
    <property type="entry name" value="Acyl-CoA_Oxase/DH_mid-dom_sf"/>
</dbReference>
<dbReference type="InterPro" id="IPR009075">
    <property type="entry name" value="AcylCo_DH/oxidase_C"/>
</dbReference>
<evidence type="ECO:0000256" key="3">
    <source>
        <dbReference type="ARBA" id="ARBA00022630"/>
    </source>
</evidence>
<accession>A0A417ZBS5</accession>
<evidence type="ECO:0000259" key="8">
    <source>
        <dbReference type="Pfam" id="PF02770"/>
    </source>
</evidence>
<evidence type="ECO:0000256" key="1">
    <source>
        <dbReference type="ARBA" id="ARBA00001974"/>
    </source>
</evidence>
<evidence type="ECO:0000256" key="5">
    <source>
        <dbReference type="ARBA" id="ARBA00023002"/>
    </source>
</evidence>
<dbReference type="InterPro" id="IPR013786">
    <property type="entry name" value="AcylCoA_DH/ox_N"/>
</dbReference>
<dbReference type="GO" id="GO:0050660">
    <property type="term" value="F:flavin adenine dinucleotide binding"/>
    <property type="evidence" value="ECO:0007669"/>
    <property type="project" value="InterPro"/>
</dbReference>
<comment type="cofactor">
    <cofactor evidence="1 6">
        <name>FAD</name>
        <dbReference type="ChEBI" id="CHEBI:57692"/>
    </cofactor>
</comment>
<keyword evidence="4 6" id="KW-0274">FAD</keyword>
<dbReference type="FunFam" id="1.20.140.10:FF:000001">
    <property type="entry name" value="Acyl-CoA dehydrogenase"/>
    <property type="match status" value="1"/>
</dbReference>
<evidence type="ECO:0000256" key="6">
    <source>
        <dbReference type="RuleBase" id="RU362125"/>
    </source>
</evidence>
<dbReference type="SUPFAM" id="SSF56645">
    <property type="entry name" value="Acyl-CoA dehydrogenase NM domain-like"/>
    <property type="match status" value="1"/>
</dbReference>
<feature type="domain" description="Acyl-CoA dehydrogenase/oxidase N-terminal" evidence="9">
    <location>
        <begin position="8"/>
        <end position="120"/>
    </location>
</feature>
<dbReference type="InterPro" id="IPR009100">
    <property type="entry name" value="AcylCoA_DH/oxidase_NM_dom_sf"/>
</dbReference>
<evidence type="ECO:0000256" key="2">
    <source>
        <dbReference type="ARBA" id="ARBA00009347"/>
    </source>
</evidence>
<dbReference type="Pfam" id="PF02770">
    <property type="entry name" value="Acyl-CoA_dh_M"/>
    <property type="match status" value="1"/>
</dbReference>
<dbReference type="SUPFAM" id="SSF47203">
    <property type="entry name" value="Acyl-CoA dehydrogenase C-terminal domain-like"/>
    <property type="match status" value="1"/>
</dbReference>
<reference evidence="10 11" key="1">
    <citation type="submission" date="2018-08" db="EMBL/GenBank/DDBJ databases">
        <title>Whole genome sequence analysis of Dermacoccus abyssi bacteria isolated from Deep Mariana trench Micromonospora spp reveals genes involved in the environmental adaptation and production of secondary metabolites.</title>
        <authorList>
            <person name="Abdel-Mageed W.M."/>
            <person name="Lehri B."/>
            <person name="Nouioui I."/>
            <person name="Goodfellow I."/>
            <person name="Jaspars M."/>
            <person name="Karlyshev A."/>
        </authorList>
    </citation>
    <scope>NUCLEOTIDE SEQUENCE [LARGE SCALE GENOMIC DNA]</scope>
    <source>
        <strain evidence="10 11">MT1.1</strain>
    </source>
</reference>
<dbReference type="GO" id="GO:0003995">
    <property type="term" value="F:acyl-CoA dehydrogenase activity"/>
    <property type="evidence" value="ECO:0007669"/>
    <property type="project" value="InterPro"/>
</dbReference>
<evidence type="ECO:0000313" key="10">
    <source>
        <dbReference type="EMBL" id="RHW48098.1"/>
    </source>
</evidence>
<dbReference type="InterPro" id="IPR006089">
    <property type="entry name" value="Acyl-CoA_DH_CS"/>
</dbReference>
<dbReference type="InterPro" id="IPR037069">
    <property type="entry name" value="AcylCoA_DH/ox_N_sf"/>
</dbReference>
<dbReference type="FunFam" id="2.40.110.10:FF:000002">
    <property type="entry name" value="Acyl-CoA dehydrogenase fadE12"/>
    <property type="match status" value="1"/>
</dbReference>
<evidence type="ECO:0000256" key="4">
    <source>
        <dbReference type="ARBA" id="ARBA00022827"/>
    </source>
</evidence>
<evidence type="ECO:0000259" key="9">
    <source>
        <dbReference type="Pfam" id="PF02771"/>
    </source>
</evidence>
<dbReference type="Pfam" id="PF02771">
    <property type="entry name" value="Acyl-CoA_dh_N"/>
    <property type="match status" value="1"/>
</dbReference>
<proteinExistence type="inferred from homology"/>
<comment type="similarity">
    <text evidence="2 6">Belongs to the acyl-CoA dehydrogenase family.</text>
</comment>
<keyword evidence="5 6" id="KW-0560">Oxidoreductase</keyword>
<dbReference type="Gene3D" id="2.40.110.10">
    <property type="entry name" value="Butyryl-CoA Dehydrogenase, subunit A, domain 2"/>
    <property type="match status" value="1"/>
</dbReference>
<dbReference type="Gene3D" id="1.10.540.10">
    <property type="entry name" value="Acyl-CoA dehydrogenase/oxidase, N-terminal domain"/>
    <property type="match status" value="1"/>
</dbReference>
<dbReference type="FunFam" id="1.10.540.10:FF:000002">
    <property type="entry name" value="Acyl-CoA dehydrogenase FadE19"/>
    <property type="match status" value="1"/>
</dbReference>
<dbReference type="Gene3D" id="1.20.140.10">
    <property type="entry name" value="Butyryl-CoA Dehydrogenase, subunit A, domain 3"/>
    <property type="match status" value="1"/>
</dbReference>
<sequence>MPRNIYDEDHEAFRSSAREFVERTLAPRAEEMIRDHVIARDIWEEAGKQGFFGLCIPEEYGGAGIDDYRFNAIFAEEISKFTAAVASCFGIHSDVTAPYIVSLGTEEQKQKYLPRVATGELILAIGMTEPSGGSDLANLKSTAVKADDGSGDWILNGSKTFITNGHQCDVAVVAARTDPSKGAKGISLFLVEAGTEGFTKGNKLDKVGQVESDTSELFFDNVRLPADALLGPQDLGFIAMMKHLPQERIGNAIANIANAKQILAETIQYSKDRKAFGQPIGSFQHNTFKIAEMVTKIEVSEAYIDDCVAAHAEGKLSAVDAAKAKWWAAQIQCEVLDECVQLHGGYGYMNEYRVARAWRDARVHKIWAGSNEIMKMIIGRDLGL</sequence>
<dbReference type="EMBL" id="QWLM01000001">
    <property type="protein sequence ID" value="RHW48098.1"/>
    <property type="molecule type" value="Genomic_DNA"/>
</dbReference>
<dbReference type="Proteomes" id="UP000285376">
    <property type="component" value="Unassembled WGS sequence"/>
</dbReference>
<dbReference type="PANTHER" id="PTHR43884">
    <property type="entry name" value="ACYL-COA DEHYDROGENASE"/>
    <property type="match status" value="1"/>
</dbReference>
<keyword evidence="3 6" id="KW-0285">Flavoprotein</keyword>
<name>A0A417ZBS5_9MICO</name>
<organism evidence="10 11">
    <name type="scientific">Dermacoccus abyssi</name>
    <dbReference type="NCBI Taxonomy" id="322596"/>
    <lineage>
        <taxon>Bacteria</taxon>
        <taxon>Bacillati</taxon>
        <taxon>Actinomycetota</taxon>
        <taxon>Actinomycetes</taxon>
        <taxon>Micrococcales</taxon>
        <taxon>Dermacoccaceae</taxon>
        <taxon>Dermacoccus</taxon>
    </lineage>
</organism>
<gene>
    <name evidence="10" type="ORF">D1832_01300</name>
</gene>
<dbReference type="AlphaFoldDB" id="A0A417ZBS5"/>
<evidence type="ECO:0000259" key="7">
    <source>
        <dbReference type="Pfam" id="PF00441"/>
    </source>
</evidence>
<dbReference type="PROSITE" id="PS00073">
    <property type="entry name" value="ACYL_COA_DH_2"/>
    <property type="match status" value="1"/>
</dbReference>
<evidence type="ECO:0000313" key="11">
    <source>
        <dbReference type="Proteomes" id="UP000285376"/>
    </source>
</evidence>